<keyword evidence="4 5" id="KW-0472">Membrane</keyword>
<evidence type="ECO:0000256" key="2">
    <source>
        <dbReference type="ARBA" id="ARBA00022692"/>
    </source>
</evidence>
<keyword evidence="8" id="KW-1185">Reference proteome</keyword>
<dbReference type="KEGG" id="mri:Mal4_08030"/>
<proteinExistence type="predicted"/>
<accession>A0A517Z224</accession>
<organism evidence="7 8">
    <name type="scientific">Maioricimonas rarisocia</name>
    <dbReference type="NCBI Taxonomy" id="2528026"/>
    <lineage>
        <taxon>Bacteria</taxon>
        <taxon>Pseudomonadati</taxon>
        <taxon>Planctomycetota</taxon>
        <taxon>Planctomycetia</taxon>
        <taxon>Planctomycetales</taxon>
        <taxon>Planctomycetaceae</taxon>
        <taxon>Maioricimonas</taxon>
    </lineage>
</organism>
<feature type="transmembrane region" description="Helical" evidence="5">
    <location>
        <begin position="40"/>
        <end position="61"/>
    </location>
</feature>
<evidence type="ECO:0000256" key="1">
    <source>
        <dbReference type="ARBA" id="ARBA00022475"/>
    </source>
</evidence>
<evidence type="ECO:0000259" key="6">
    <source>
        <dbReference type="Pfam" id="PF06305"/>
    </source>
</evidence>
<dbReference type="EMBL" id="CP036275">
    <property type="protein sequence ID" value="QDU36517.1"/>
    <property type="molecule type" value="Genomic_DNA"/>
</dbReference>
<gene>
    <name evidence="7" type="ORF">Mal4_08030</name>
</gene>
<keyword evidence="3 5" id="KW-1133">Transmembrane helix</keyword>
<evidence type="ECO:0000256" key="5">
    <source>
        <dbReference type="SAM" id="Phobius"/>
    </source>
</evidence>
<dbReference type="Pfam" id="PF06305">
    <property type="entry name" value="LapA_dom"/>
    <property type="match status" value="1"/>
</dbReference>
<feature type="domain" description="Lipopolysaccharide assembly protein A" evidence="6">
    <location>
        <begin position="23"/>
        <end position="67"/>
    </location>
</feature>
<dbReference type="AlphaFoldDB" id="A0A517Z224"/>
<reference evidence="7 8" key="1">
    <citation type="submission" date="2019-02" db="EMBL/GenBank/DDBJ databases">
        <title>Deep-cultivation of Planctomycetes and their phenomic and genomic characterization uncovers novel biology.</title>
        <authorList>
            <person name="Wiegand S."/>
            <person name="Jogler M."/>
            <person name="Boedeker C."/>
            <person name="Pinto D."/>
            <person name="Vollmers J."/>
            <person name="Rivas-Marin E."/>
            <person name="Kohn T."/>
            <person name="Peeters S.H."/>
            <person name="Heuer A."/>
            <person name="Rast P."/>
            <person name="Oberbeckmann S."/>
            <person name="Bunk B."/>
            <person name="Jeske O."/>
            <person name="Meyerdierks A."/>
            <person name="Storesund J.E."/>
            <person name="Kallscheuer N."/>
            <person name="Luecker S."/>
            <person name="Lage O.M."/>
            <person name="Pohl T."/>
            <person name="Merkel B.J."/>
            <person name="Hornburger P."/>
            <person name="Mueller R.-W."/>
            <person name="Bruemmer F."/>
            <person name="Labrenz M."/>
            <person name="Spormann A.M."/>
            <person name="Op den Camp H."/>
            <person name="Overmann J."/>
            <person name="Amann R."/>
            <person name="Jetten M.S.M."/>
            <person name="Mascher T."/>
            <person name="Medema M.H."/>
            <person name="Devos D.P."/>
            <person name="Kaster A.-K."/>
            <person name="Ovreas L."/>
            <person name="Rohde M."/>
            <person name="Galperin M.Y."/>
            <person name="Jogler C."/>
        </authorList>
    </citation>
    <scope>NUCLEOTIDE SEQUENCE [LARGE SCALE GENOMIC DNA]</scope>
    <source>
        <strain evidence="7 8">Mal4</strain>
    </source>
</reference>
<sequence length="69" mass="7397">MIQKLKIAGIVLLAVCALIVVLQNTGPVETDILFFTLTLPHAALLFGSVMVGFIIGVFVAGRMLSRRKA</sequence>
<name>A0A517Z224_9PLAN</name>
<keyword evidence="2 5" id="KW-0812">Transmembrane</keyword>
<dbReference type="RefSeq" id="WP_145367168.1">
    <property type="nucleotide sequence ID" value="NZ_CP036275.1"/>
</dbReference>
<protein>
    <recommendedName>
        <fullName evidence="6">Lipopolysaccharide assembly protein A domain-containing protein</fullName>
    </recommendedName>
</protein>
<keyword evidence="1" id="KW-1003">Cell membrane</keyword>
<dbReference type="GO" id="GO:0005886">
    <property type="term" value="C:plasma membrane"/>
    <property type="evidence" value="ECO:0007669"/>
    <property type="project" value="InterPro"/>
</dbReference>
<evidence type="ECO:0000313" key="8">
    <source>
        <dbReference type="Proteomes" id="UP000320496"/>
    </source>
</evidence>
<dbReference type="Proteomes" id="UP000320496">
    <property type="component" value="Chromosome"/>
</dbReference>
<evidence type="ECO:0000256" key="4">
    <source>
        <dbReference type="ARBA" id="ARBA00023136"/>
    </source>
</evidence>
<evidence type="ECO:0000313" key="7">
    <source>
        <dbReference type="EMBL" id="QDU36517.1"/>
    </source>
</evidence>
<evidence type="ECO:0000256" key="3">
    <source>
        <dbReference type="ARBA" id="ARBA00022989"/>
    </source>
</evidence>
<dbReference type="InterPro" id="IPR010445">
    <property type="entry name" value="LapA_dom"/>
</dbReference>